<feature type="region of interest" description="Disordered" evidence="1">
    <location>
        <begin position="30"/>
        <end position="63"/>
    </location>
</feature>
<dbReference type="AlphaFoldDB" id="A0A1A9I6Z7"/>
<dbReference type="EMBL" id="CP015772">
    <property type="protein sequence ID" value="ANH82480.1"/>
    <property type="molecule type" value="Genomic_DNA"/>
</dbReference>
<dbReference type="Proteomes" id="UP000077667">
    <property type="component" value="Chromosome"/>
</dbReference>
<accession>A0A1A9I6Z7</accession>
<proteinExistence type="predicted"/>
<dbReference type="KEGG" id="nia:A8C56_17240"/>
<feature type="compositionally biased region" description="Basic and acidic residues" evidence="1">
    <location>
        <begin position="50"/>
        <end position="63"/>
    </location>
</feature>
<evidence type="ECO:0000313" key="3">
    <source>
        <dbReference type="Proteomes" id="UP000077667"/>
    </source>
</evidence>
<evidence type="ECO:0000313" key="2">
    <source>
        <dbReference type="EMBL" id="ANH82480.1"/>
    </source>
</evidence>
<keyword evidence="3" id="KW-1185">Reference proteome</keyword>
<name>A0A1A9I6Z7_9BACT</name>
<sequence>MRQLPQLNYTQGPKERGHWILPTAITPACRRGGEQHRQPPISASANNRSLRSEGSEQRDIIHM</sequence>
<gene>
    <name evidence="2" type="ORF">A8C56_17240</name>
</gene>
<reference evidence="2 3" key="1">
    <citation type="submission" date="2016-05" db="EMBL/GenBank/DDBJ databases">
        <title>Niabella ginsenosidivorans BS26 whole genome sequencing.</title>
        <authorList>
            <person name="Im W.T."/>
            <person name="Siddiqi M.Z."/>
        </authorList>
    </citation>
    <scope>NUCLEOTIDE SEQUENCE [LARGE SCALE GENOMIC DNA]</scope>
    <source>
        <strain evidence="2 3">BS26</strain>
    </source>
</reference>
<protein>
    <submittedName>
        <fullName evidence="2">Uncharacterized protein</fullName>
    </submittedName>
</protein>
<organism evidence="2 3">
    <name type="scientific">Niabella ginsenosidivorans</name>
    <dbReference type="NCBI Taxonomy" id="1176587"/>
    <lineage>
        <taxon>Bacteria</taxon>
        <taxon>Pseudomonadati</taxon>
        <taxon>Bacteroidota</taxon>
        <taxon>Chitinophagia</taxon>
        <taxon>Chitinophagales</taxon>
        <taxon>Chitinophagaceae</taxon>
        <taxon>Niabella</taxon>
    </lineage>
</organism>
<evidence type="ECO:0000256" key="1">
    <source>
        <dbReference type="SAM" id="MobiDB-lite"/>
    </source>
</evidence>